<comment type="caution">
    <text evidence="10">The sequence shown here is derived from an EMBL/GenBank/DDBJ whole genome shotgun (WGS) entry which is preliminary data.</text>
</comment>
<comment type="catalytic activity">
    <reaction evidence="9">
        <text>5,6-dimethylbenzimidazole + nicotinate beta-D-ribonucleotide = alpha-ribazole 5'-phosphate + nicotinate + H(+)</text>
        <dbReference type="Rhea" id="RHEA:11196"/>
        <dbReference type="ChEBI" id="CHEBI:15378"/>
        <dbReference type="ChEBI" id="CHEBI:15890"/>
        <dbReference type="ChEBI" id="CHEBI:32544"/>
        <dbReference type="ChEBI" id="CHEBI:57502"/>
        <dbReference type="ChEBI" id="CHEBI:57918"/>
        <dbReference type="EC" id="2.4.2.21"/>
    </reaction>
</comment>
<reference evidence="10 11" key="1">
    <citation type="submission" date="2023-10" db="EMBL/GenBank/DDBJ databases">
        <title>Glaciecola aquimarina strain GGW-M5 nov., isolated from a coastal seawater.</title>
        <authorList>
            <person name="Bayburt H."/>
            <person name="Kim J.M."/>
            <person name="Choi B.J."/>
            <person name="Jeon C.O."/>
        </authorList>
    </citation>
    <scope>NUCLEOTIDE SEQUENCE [LARGE SCALE GENOMIC DNA]</scope>
    <source>
        <strain evidence="10 11">KCTC 32108</strain>
    </source>
</reference>
<evidence type="ECO:0000313" key="11">
    <source>
        <dbReference type="Proteomes" id="UP001247805"/>
    </source>
</evidence>
<comment type="pathway">
    <text evidence="1">Nucleoside biosynthesis; alpha-ribazole biosynthesis; alpha-ribazole from 5,6-dimethylbenzimidazole: step 1/2.</text>
</comment>
<keyword evidence="5" id="KW-0169">Cobalamin biosynthesis</keyword>
<organism evidence="10 11">
    <name type="scientific">Paraglaciecola aquimarina</name>
    <dbReference type="NCBI Taxonomy" id="1235557"/>
    <lineage>
        <taxon>Bacteria</taxon>
        <taxon>Pseudomonadati</taxon>
        <taxon>Pseudomonadota</taxon>
        <taxon>Gammaproteobacteria</taxon>
        <taxon>Alteromonadales</taxon>
        <taxon>Alteromonadaceae</taxon>
        <taxon>Paraglaciecola</taxon>
    </lineage>
</organism>
<dbReference type="InterPro" id="IPR023195">
    <property type="entry name" value="Nict_dMeBzImd_PRibTrfase_N"/>
</dbReference>
<dbReference type="Pfam" id="PF02277">
    <property type="entry name" value="DBI_PRT"/>
    <property type="match status" value="1"/>
</dbReference>
<evidence type="ECO:0000256" key="5">
    <source>
        <dbReference type="ARBA" id="ARBA00022573"/>
    </source>
</evidence>
<dbReference type="RefSeq" id="WP_316027475.1">
    <property type="nucleotide sequence ID" value="NZ_JAWDIO010000002.1"/>
</dbReference>
<dbReference type="InterPro" id="IPR003200">
    <property type="entry name" value="Nict_dMeBzImd_PRibTrfase"/>
</dbReference>
<comment type="similarity">
    <text evidence="2">Belongs to the CobT family.</text>
</comment>
<dbReference type="SUPFAM" id="SSF52733">
    <property type="entry name" value="Nicotinate mononucleotide:5,6-dimethylbenzimidazole phosphoribosyltransferase (CobT)"/>
    <property type="match status" value="1"/>
</dbReference>
<keyword evidence="11" id="KW-1185">Reference proteome</keyword>
<gene>
    <name evidence="10" type="ORF">RS130_20550</name>
</gene>
<dbReference type="GO" id="GO:0008939">
    <property type="term" value="F:nicotinate-nucleotide-dimethylbenzimidazole phosphoribosyltransferase activity"/>
    <property type="evidence" value="ECO:0007669"/>
    <property type="project" value="UniProtKB-EC"/>
</dbReference>
<protein>
    <recommendedName>
        <fullName evidence="4">Nicotinate-nucleotide--dimethylbenzimidazole phosphoribosyltransferase</fullName>
        <ecNumber evidence="3">2.4.2.21</ecNumber>
    </recommendedName>
    <alternativeName>
        <fullName evidence="8">N(1)-alpha-phosphoribosyltransferase</fullName>
    </alternativeName>
</protein>
<dbReference type="Gene3D" id="1.10.1610.10">
    <property type="match status" value="1"/>
</dbReference>
<evidence type="ECO:0000313" key="10">
    <source>
        <dbReference type="EMBL" id="MDU0355961.1"/>
    </source>
</evidence>
<evidence type="ECO:0000256" key="9">
    <source>
        <dbReference type="ARBA" id="ARBA00047340"/>
    </source>
</evidence>
<evidence type="ECO:0000256" key="7">
    <source>
        <dbReference type="ARBA" id="ARBA00022679"/>
    </source>
</evidence>
<dbReference type="EMBL" id="JAWDIO010000002">
    <property type="protein sequence ID" value="MDU0355961.1"/>
    <property type="molecule type" value="Genomic_DNA"/>
</dbReference>
<evidence type="ECO:0000256" key="4">
    <source>
        <dbReference type="ARBA" id="ARBA00015486"/>
    </source>
</evidence>
<accession>A0ABU3T136</accession>
<dbReference type="Proteomes" id="UP001247805">
    <property type="component" value="Unassembled WGS sequence"/>
</dbReference>
<proteinExistence type="inferred from homology"/>
<evidence type="ECO:0000256" key="2">
    <source>
        <dbReference type="ARBA" id="ARBA00007110"/>
    </source>
</evidence>
<evidence type="ECO:0000256" key="1">
    <source>
        <dbReference type="ARBA" id="ARBA00005049"/>
    </source>
</evidence>
<evidence type="ECO:0000256" key="8">
    <source>
        <dbReference type="ARBA" id="ARBA00030686"/>
    </source>
</evidence>
<keyword evidence="7 10" id="KW-0808">Transferase</keyword>
<dbReference type="EC" id="2.4.2.21" evidence="3"/>
<name>A0ABU3T136_9ALTE</name>
<evidence type="ECO:0000256" key="3">
    <source>
        <dbReference type="ARBA" id="ARBA00011991"/>
    </source>
</evidence>
<dbReference type="InterPro" id="IPR036087">
    <property type="entry name" value="Nict_dMeBzImd_PRibTrfase_sf"/>
</dbReference>
<sequence>MSKQNLTALDAAFWQIPTLDTNLLAAIQHKIDNKTKPLGALGQLEEVARQVSPYTKPTD</sequence>
<evidence type="ECO:0000256" key="6">
    <source>
        <dbReference type="ARBA" id="ARBA00022676"/>
    </source>
</evidence>
<keyword evidence="6 10" id="KW-0328">Glycosyltransferase</keyword>